<proteinExistence type="predicted"/>
<gene>
    <name evidence="2" type="ORF">ETQ85_06745</name>
</gene>
<sequence length="64" mass="7539">MLENVVIGFAISALLVGSIIFARHRRRMLMAHRRREHLLSLIGFSHAAPERTSLNWWARFQLRK</sequence>
<reference evidence="2 3" key="1">
    <citation type="submission" date="2019-01" db="EMBL/GenBank/DDBJ databases">
        <title>Zoogloea oleivorans genome sequencing and assembly.</title>
        <authorList>
            <person name="Tancsics A."/>
            <person name="Farkas M."/>
            <person name="Kriszt B."/>
            <person name="Maroti G."/>
            <person name="Horvath B."/>
        </authorList>
    </citation>
    <scope>NUCLEOTIDE SEQUENCE [LARGE SCALE GENOMIC DNA]</scope>
    <source>
        <strain evidence="2 3">Buc</strain>
    </source>
</reference>
<protein>
    <submittedName>
        <fullName evidence="2">Uncharacterized protein</fullName>
    </submittedName>
</protein>
<dbReference type="EMBL" id="SDKK01000005">
    <property type="protein sequence ID" value="TYC60194.1"/>
    <property type="molecule type" value="Genomic_DNA"/>
</dbReference>
<keyword evidence="1" id="KW-0812">Transmembrane</keyword>
<evidence type="ECO:0000313" key="2">
    <source>
        <dbReference type="EMBL" id="TYC60194.1"/>
    </source>
</evidence>
<comment type="caution">
    <text evidence="2">The sequence shown here is derived from an EMBL/GenBank/DDBJ whole genome shotgun (WGS) entry which is preliminary data.</text>
</comment>
<keyword evidence="1" id="KW-1133">Transmembrane helix</keyword>
<dbReference type="RefSeq" id="WP_148578284.1">
    <property type="nucleotide sequence ID" value="NZ_SDKK01000005.1"/>
</dbReference>
<organism evidence="2 3">
    <name type="scientific">Zoogloea oleivorans</name>
    <dbReference type="NCBI Taxonomy" id="1552750"/>
    <lineage>
        <taxon>Bacteria</taxon>
        <taxon>Pseudomonadati</taxon>
        <taxon>Pseudomonadota</taxon>
        <taxon>Betaproteobacteria</taxon>
        <taxon>Rhodocyclales</taxon>
        <taxon>Zoogloeaceae</taxon>
        <taxon>Zoogloea</taxon>
    </lineage>
</organism>
<name>A0A6C2D2M3_9RHOO</name>
<keyword evidence="3" id="KW-1185">Reference proteome</keyword>
<evidence type="ECO:0000256" key="1">
    <source>
        <dbReference type="SAM" id="Phobius"/>
    </source>
</evidence>
<dbReference type="AlphaFoldDB" id="A0A6C2D2M3"/>
<dbReference type="Proteomes" id="UP000389128">
    <property type="component" value="Unassembled WGS sequence"/>
</dbReference>
<keyword evidence="1" id="KW-0472">Membrane</keyword>
<evidence type="ECO:0000313" key="3">
    <source>
        <dbReference type="Proteomes" id="UP000389128"/>
    </source>
</evidence>
<feature type="transmembrane region" description="Helical" evidence="1">
    <location>
        <begin position="6"/>
        <end position="24"/>
    </location>
</feature>
<accession>A0A6C2D2M3</accession>